<protein>
    <recommendedName>
        <fullName evidence="3">Lipoprotein</fullName>
    </recommendedName>
</protein>
<evidence type="ECO:0000313" key="1">
    <source>
        <dbReference type="EMBL" id="GAA4063740.1"/>
    </source>
</evidence>
<organism evidence="1 2">
    <name type="scientific">Streptomyces shaanxiensis</name>
    <dbReference type="NCBI Taxonomy" id="653357"/>
    <lineage>
        <taxon>Bacteria</taxon>
        <taxon>Bacillati</taxon>
        <taxon>Actinomycetota</taxon>
        <taxon>Actinomycetes</taxon>
        <taxon>Kitasatosporales</taxon>
        <taxon>Streptomycetaceae</taxon>
        <taxon>Streptomyces</taxon>
    </lineage>
</organism>
<accession>A0ABP7VC19</accession>
<gene>
    <name evidence="1" type="ORF">GCM10022233_42250</name>
</gene>
<dbReference type="EMBL" id="BAAAZY010000011">
    <property type="protein sequence ID" value="GAA4063740.1"/>
    <property type="molecule type" value="Genomic_DNA"/>
</dbReference>
<proteinExistence type="predicted"/>
<keyword evidence="2" id="KW-1185">Reference proteome</keyword>
<name>A0ABP7VC19_9ACTN</name>
<evidence type="ECO:0008006" key="3">
    <source>
        <dbReference type="Google" id="ProtNLM"/>
    </source>
</evidence>
<dbReference type="Proteomes" id="UP001499984">
    <property type="component" value="Unassembled WGS sequence"/>
</dbReference>
<evidence type="ECO:0000313" key="2">
    <source>
        <dbReference type="Proteomes" id="UP001499984"/>
    </source>
</evidence>
<reference evidence="2" key="1">
    <citation type="journal article" date="2019" name="Int. J. Syst. Evol. Microbiol.">
        <title>The Global Catalogue of Microorganisms (GCM) 10K type strain sequencing project: providing services to taxonomists for standard genome sequencing and annotation.</title>
        <authorList>
            <consortium name="The Broad Institute Genomics Platform"/>
            <consortium name="The Broad Institute Genome Sequencing Center for Infectious Disease"/>
            <person name="Wu L."/>
            <person name="Ma J."/>
        </authorList>
    </citation>
    <scope>NUCLEOTIDE SEQUENCE [LARGE SCALE GENOMIC DNA]</scope>
    <source>
        <strain evidence="2">JCM 16925</strain>
    </source>
</reference>
<comment type="caution">
    <text evidence="1">The sequence shown here is derived from an EMBL/GenBank/DDBJ whole genome shotgun (WGS) entry which is preliminary data.</text>
</comment>
<sequence>MHVGLGVVTLALLVGLGSCAWGSWTDEQHEAACNPLRSKARRLSDKAQAVRVPLVPAIDPSVVHLQLGPDFPDGLGDIDATSATESDIAAAYSEKRDLAGQAAQVVLDHRECFSDLYIGQASRIRQAPSEVSRVVMPAPPHCLDGWPSTSIGPQGACSHHGGVVPGSQWATLLFA</sequence>
<dbReference type="RefSeq" id="WP_345015001.1">
    <property type="nucleotide sequence ID" value="NZ_BAAAZY010000011.1"/>
</dbReference>